<evidence type="ECO:0000313" key="1">
    <source>
        <dbReference type="EMBL" id="CAB9517894.1"/>
    </source>
</evidence>
<protein>
    <submittedName>
        <fullName evidence="1">Uncharacterized protein</fullName>
    </submittedName>
</protein>
<proteinExistence type="predicted"/>
<evidence type="ECO:0000313" key="2">
    <source>
        <dbReference type="Proteomes" id="UP001153069"/>
    </source>
</evidence>
<sequence>MGLRSSLASKASLVSLSSSSSLSRCSSTEQYASGRFKRSSSSSLNLASATIGHYEQALKSNHCSQSLQRQATQLPQQTNLVSMIALRMIFQFIGSIFPEVSYVLELLKTMLVNYRDQYVMNMHHHGAFPHLVSSTSFSSLGEQIVQTMQFASGCQASISTGKLRGDHSGTIPSTQSEEFQPVAKLIVDNDEGVREGTGNPEQCWGHFADFDCAEERDIAFMTSSYALGTLNEEEDEHGDVDY</sequence>
<keyword evidence="2" id="KW-1185">Reference proteome</keyword>
<accession>A0A9N8EG04</accession>
<organism evidence="1 2">
    <name type="scientific">Seminavis robusta</name>
    <dbReference type="NCBI Taxonomy" id="568900"/>
    <lineage>
        <taxon>Eukaryota</taxon>
        <taxon>Sar</taxon>
        <taxon>Stramenopiles</taxon>
        <taxon>Ochrophyta</taxon>
        <taxon>Bacillariophyta</taxon>
        <taxon>Bacillariophyceae</taxon>
        <taxon>Bacillariophycidae</taxon>
        <taxon>Naviculales</taxon>
        <taxon>Naviculaceae</taxon>
        <taxon>Seminavis</taxon>
    </lineage>
</organism>
<dbReference type="Proteomes" id="UP001153069">
    <property type="component" value="Unassembled WGS sequence"/>
</dbReference>
<name>A0A9N8EG04_9STRA</name>
<dbReference type="AlphaFoldDB" id="A0A9N8EG04"/>
<dbReference type="EMBL" id="CAICTM010000887">
    <property type="protein sequence ID" value="CAB9517894.1"/>
    <property type="molecule type" value="Genomic_DNA"/>
</dbReference>
<reference evidence="1" key="1">
    <citation type="submission" date="2020-06" db="EMBL/GenBank/DDBJ databases">
        <authorList>
            <consortium name="Plant Systems Biology data submission"/>
        </authorList>
    </citation>
    <scope>NUCLEOTIDE SEQUENCE</scope>
    <source>
        <strain evidence="1">D6</strain>
    </source>
</reference>
<comment type="caution">
    <text evidence="1">The sequence shown here is derived from an EMBL/GenBank/DDBJ whole genome shotgun (WGS) entry which is preliminary data.</text>
</comment>
<gene>
    <name evidence="1" type="ORF">SEMRO_889_G216610.1</name>
</gene>